<proteinExistence type="predicted"/>
<dbReference type="GO" id="GO:0005886">
    <property type="term" value="C:plasma membrane"/>
    <property type="evidence" value="ECO:0007669"/>
    <property type="project" value="UniProtKB-SubCell"/>
</dbReference>
<dbReference type="OrthoDB" id="7053339at2"/>
<dbReference type="InterPro" id="IPR011990">
    <property type="entry name" value="TPR-like_helical_dom_sf"/>
</dbReference>
<gene>
    <name evidence="12" type="ORF">N792_11405</name>
</gene>
<dbReference type="AlphaFoldDB" id="A0A0A0EMM9"/>
<dbReference type="Proteomes" id="UP000030017">
    <property type="component" value="Unassembled WGS sequence"/>
</dbReference>
<sequence>MNLFRNLLFWIVLILVGALAAQLLVQDPGTLMLDYRGTRYTTTLAAAILIGLGALLALWLVWKMLSLPFSTLRRRRKRAGRAKLIEGLGALELGHWGRAEKLLDEAARHPAAHDDGVAHIAHVGAARAAAARGDAALANQQLDALAASQPVTRAVIAAELALDDDRPADALLLLEAPNVQPLPPRGLALRARALAATGEVGEAYGLLGAMRQQKAMPAERLDRLESQWASAALRQAEDANVLADRWDSLPKAFRSDPTAVTAYAERAAGLRWEDASAKSVEQALDERWNESLAELYGRLPIGQLDRRRQRAEQWLQAHPASPGLLLTLARLGLAQGQWPQAEAYLHRALAQGAGGGAWEELGHGFAQAGDDARSLLSYANALRASRGEAIVDLPGRDLRQQIHDHAVIEERDEHGMPRLRE</sequence>
<evidence type="ECO:0000313" key="13">
    <source>
        <dbReference type="Proteomes" id="UP000030017"/>
    </source>
</evidence>
<evidence type="ECO:0000256" key="6">
    <source>
        <dbReference type="ARBA" id="ARBA00022692"/>
    </source>
</evidence>
<dbReference type="STRING" id="1122185.N792_11405"/>
<feature type="domain" description="HemY N-terminal" evidence="11">
    <location>
        <begin position="29"/>
        <end position="133"/>
    </location>
</feature>
<comment type="subcellular location">
    <subcellularLocation>
        <location evidence="2">Cell inner membrane</location>
        <topology evidence="2">Multi-pass membrane protein</topology>
    </subcellularLocation>
</comment>
<dbReference type="GO" id="GO:0042168">
    <property type="term" value="P:heme metabolic process"/>
    <property type="evidence" value="ECO:0007669"/>
    <property type="project" value="InterPro"/>
</dbReference>
<evidence type="ECO:0000256" key="10">
    <source>
        <dbReference type="SAM" id="Phobius"/>
    </source>
</evidence>
<keyword evidence="4" id="KW-1003">Cell membrane</keyword>
<evidence type="ECO:0000256" key="1">
    <source>
        <dbReference type="ARBA" id="ARBA00002962"/>
    </source>
</evidence>
<keyword evidence="5" id="KW-0997">Cell inner membrane</keyword>
<comment type="function">
    <text evidence="1">Involved in a late step of protoheme IX synthesis.</text>
</comment>
<dbReference type="eggNOG" id="COG3071">
    <property type="taxonomic scope" value="Bacteria"/>
</dbReference>
<keyword evidence="13" id="KW-1185">Reference proteome</keyword>
<evidence type="ECO:0000256" key="4">
    <source>
        <dbReference type="ARBA" id="ARBA00022475"/>
    </source>
</evidence>
<dbReference type="Pfam" id="PF07219">
    <property type="entry name" value="HemY_N"/>
    <property type="match status" value="1"/>
</dbReference>
<dbReference type="NCBIfam" id="TIGR00540">
    <property type="entry name" value="TPR_hemY_coli"/>
    <property type="match status" value="1"/>
</dbReference>
<evidence type="ECO:0000256" key="7">
    <source>
        <dbReference type="ARBA" id="ARBA00022989"/>
    </source>
</evidence>
<comment type="pathway">
    <text evidence="3">Porphyrin-containing compound metabolism; protoheme biosynthesis.</text>
</comment>
<keyword evidence="9" id="KW-0627">Porphyrin biosynthesis</keyword>
<feature type="transmembrane region" description="Helical" evidence="10">
    <location>
        <begin position="44"/>
        <end position="65"/>
    </location>
</feature>
<dbReference type="UniPathway" id="UPA00252"/>
<evidence type="ECO:0000256" key="5">
    <source>
        <dbReference type="ARBA" id="ARBA00022519"/>
    </source>
</evidence>
<evidence type="ECO:0000256" key="2">
    <source>
        <dbReference type="ARBA" id="ARBA00004429"/>
    </source>
</evidence>
<dbReference type="InterPro" id="IPR005254">
    <property type="entry name" value="Heme_biosyn_assoc_TPR_pro"/>
</dbReference>
<dbReference type="Pfam" id="PF14559">
    <property type="entry name" value="TPR_19"/>
    <property type="match status" value="1"/>
</dbReference>
<dbReference type="RefSeq" id="WP_036194582.1">
    <property type="nucleotide sequence ID" value="NZ_AVPS01000007.1"/>
</dbReference>
<organism evidence="12 13">
    <name type="scientific">Lysobacter concretionis Ko07 = DSM 16239</name>
    <dbReference type="NCBI Taxonomy" id="1122185"/>
    <lineage>
        <taxon>Bacteria</taxon>
        <taxon>Pseudomonadati</taxon>
        <taxon>Pseudomonadota</taxon>
        <taxon>Gammaproteobacteria</taxon>
        <taxon>Lysobacterales</taxon>
        <taxon>Lysobacteraceae</taxon>
        <taxon>Novilysobacter</taxon>
    </lineage>
</organism>
<dbReference type="InterPro" id="IPR010817">
    <property type="entry name" value="HemY_N"/>
</dbReference>
<accession>A0A0A0EMM9</accession>
<name>A0A0A0EMM9_9GAMM</name>
<protein>
    <submittedName>
        <fullName evidence="12">Porphyrin biosynthesis protein</fullName>
    </submittedName>
</protein>
<keyword evidence="8 10" id="KW-0472">Membrane</keyword>
<dbReference type="Gene3D" id="1.25.40.10">
    <property type="entry name" value="Tetratricopeptide repeat domain"/>
    <property type="match status" value="1"/>
</dbReference>
<evidence type="ECO:0000256" key="3">
    <source>
        <dbReference type="ARBA" id="ARBA00004744"/>
    </source>
</evidence>
<evidence type="ECO:0000259" key="11">
    <source>
        <dbReference type="Pfam" id="PF07219"/>
    </source>
</evidence>
<dbReference type="EMBL" id="AVPS01000007">
    <property type="protein sequence ID" value="KGM51338.1"/>
    <property type="molecule type" value="Genomic_DNA"/>
</dbReference>
<dbReference type="GO" id="GO:0006779">
    <property type="term" value="P:porphyrin-containing compound biosynthetic process"/>
    <property type="evidence" value="ECO:0007669"/>
    <property type="project" value="UniProtKB-KW"/>
</dbReference>
<keyword evidence="7 10" id="KW-1133">Transmembrane helix</keyword>
<evidence type="ECO:0000256" key="8">
    <source>
        <dbReference type="ARBA" id="ARBA00023136"/>
    </source>
</evidence>
<comment type="caution">
    <text evidence="12">The sequence shown here is derived from an EMBL/GenBank/DDBJ whole genome shotgun (WGS) entry which is preliminary data.</text>
</comment>
<evidence type="ECO:0000256" key="9">
    <source>
        <dbReference type="ARBA" id="ARBA00023244"/>
    </source>
</evidence>
<keyword evidence="6 10" id="KW-0812">Transmembrane</keyword>
<evidence type="ECO:0000313" key="12">
    <source>
        <dbReference type="EMBL" id="KGM51338.1"/>
    </source>
</evidence>
<reference evidence="12 13" key="1">
    <citation type="submission" date="2013-08" db="EMBL/GenBank/DDBJ databases">
        <title>Genome sequencing of Lysobacter.</title>
        <authorList>
            <person name="Zhang S."/>
            <person name="Wang G."/>
        </authorList>
    </citation>
    <scope>NUCLEOTIDE SEQUENCE [LARGE SCALE GENOMIC DNA]</scope>
    <source>
        <strain evidence="12 13">Ko07</strain>
    </source>
</reference>